<dbReference type="Proteomes" id="UP000492821">
    <property type="component" value="Unassembled WGS sequence"/>
</dbReference>
<accession>A0A7E4VX93</accession>
<reference evidence="1" key="1">
    <citation type="journal article" date="2013" name="Genetics">
        <title>The draft genome and transcriptome of Panagrellus redivivus are shaped by the harsh demands of a free-living lifestyle.</title>
        <authorList>
            <person name="Srinivasan J."/>
            <person name="Dillman A.R."/>
            <person name="Macchietto M.G."/>
            <person name="Heikkinen L."/>
            <person name="Lakso M."/>
            <person name="Fracchia K.M."/>
            <person name="Antoshechkin I."/>
            <person name="Mortazavi A."/>
            <person name="Wong G."/>
            <person name="Sternberg P.W."/>
        </authorList>
    </citation>
    <scope>NUCLEOTIDE SEQUENCE [LARGE SCALE GENOMIC DNA]</scope>
    <source>
        <strain evidence="1">MT8872</strain>
    </source>
</reference>
<protein>
    <submittedName>
        <fullName evidence="2">Uncharacterized protein</fullName>
    </submittedName>
</protein>
<evidence type="ECO:0000313" key="2">
    <source>
        <dbReference type="WBParaSite" id="Pan_g4673.t1"/>
    </source>
</evidence>
<organism evidence="1 2">
    <name type="scientific">Panagrellus redivivus</name>
    <name type="common">Microworm</name>
    <dbReference type="NCBI Taxonomy" id="6233"/>
    <lineage>
        <taxon>Eukaryota</taxon>
        <taxon>Metazoa</taxon>
        <taxon>Ecdysozoa</taxon>
        <taxon>Nematoda</taxon>
        <taxon>Chromadorea</taxon>
        <taxon>Rhabditida</taxon>
        <taxon>Tylenchina</taxon>
        <taxon>Panagrolaimomorpha</taxon>
        <taxon>Panagrolaimoidea</taxon>
        <taxon>Panagrolaimidae</taxon>
        <taxon>Panagrellus</taxon>
    </lineage>
</organism>
<dbReference type="WBParaSite" id="Pan_g4673.t1">
    <property type="protein sequence ID" value="Pan_g4673.t1"/>
    <property type="gene ID" value="Pan_g4673"/>
</dbReference>
<name>A0A7E4VX93_PANRE</name>
<evidence type="ECO:0000313" key="1">
    <source>
        <dbReference type="Proteomes" id="UP000492821"/>
    </source>
</evidence>
<proteinExistence type="predicted"/>
<keyword evidence="1" id="KW-1185">Reference proteome</keyword>
<sequence>MKQPTAPFSEAIIAPPIRTSSMFMASDFLNTSIISHRTHAEPLSPYRQYYIPPHEIIAQNSFPSTCTVSTDASASDIRSRNNTLELNFEQPKKEVVKTTMTILKPKWYKSLLCWGLPTYMKVHAARLQVPADEFESYNKMTFNELSALAMTKVDVRTYFYCPESLDMLENDEYTKK</sequence>
<reference evidence="2" key="2">
    <citation type="submission" date="2020-10" db="UniProtKB">
        <authorList>
            <consortium name="WormBaseParasite"/>
        </authorList>
    </citation>
    <scope>IDENTIFICATION</scope>
</reference>
<dbReference type="AlphaFoldDB" id="A0A7E4VX93"/>